<feature type="compositionally biased region" description="Basic and acidic residues" evidence="2">
    <location>
        <begin position="343"/>
        <end position="356"/>
    </location>
</feature>
<feature type="region of interest" description="Disordered" evidence="2">
    <location>
        <begin position="343"/>
        <end position="581"/>
    </location>
</feature>
<dbReference type="PANTHER" id="PTHR23086">
    <property type="entry name" value="PHOSPHATIDYLINOSITOL-4-PHOSPHATE 5-KINASE"/>
    <property type="match status" value="1"/>
</dbReference>
<protein>
    <recommendedName>
        <fullName evidence="3">PIPK domain-containing protein</fullName>
    </recommendedName>
</protein>
<evidence type="ECO:0000256" key="1">
    <source>
        <dbReference type="PROSITE-ProRule" id="PRU00781"/>
    </source>
</evidence>
<gene>
    <name evidence="4" type="ORF">LGLO00237_LOCUS12804</name>
</gene>
<organism evidence="4">
    <name type="scientific">Lotharella globosa</name>
    <dbReference type="NCBI Taxonomy" id="91324"/>
    <lineage>
        <taxon>Eukaryota</taxon>
        <taxon>Sar</taxon>
        <taxon>Rhizaria</taxon>
        <taxon>Cercozoa</taxon>
        <taxon>Chlorarachniophyceae</taxon>
        <taxon>Lotharella</taxon>
    </lineage>
</organism>
<dbReference type="InterPro" id="IPR023610">
    <property type="entry name" value="PInositol-4/5-P-5/4-kinase"/>
</dbReference>
<dbReference type="GO" id="GO:0016308">
    <property type="term" value="F:1-phosphatidylinositol-4-phosphate 5-kinase activity"/>
    <property type="evidence" value="ECO:0007669"/>
    <property type="project" value="TreeGrafter"/>
</dbReference>
<dbReference type="SUPFAM" id="SSF56104">
    <property type="entry name" value="SAICAR synthase-like"/>
    <property type="match status" value="1"/>
</dbReference>
<keyword evidence="1" id="KW-0067">ATP-binding</keyword>
<reference evidence="4" key="1">
    <citation type="submission" date="2021-01" db="EMBL/GenBank/DDBJ databases">
        <authorList>
            <person name="Corre E."/>
            <person name="Pelletier E."/>
            <person name="Niang G."/>
            <person name="Scheremetjew M."/>
            <person name="Finn R."/>
            <person name="Kale V."/>
            <person name="Holt S."/>
            <person name="Cochrane G."/>
            <person name="Meng A."/>
            <person name="Brown T."/>
            <person name="Cohen L."/>
        </authorList>
    </citation>
    <scope>NUCLEOTIDE SEQUENCE</scope>
    <source>
        <strain evidence="4">CCCM811</strain>
    </source>
</reference>
<keyword evidence="1" id="KW-0547">Nucleotide-binding</keyword>
<dbReference type="GO" id="GO:0005886">
    <property type="term" value="C:plasma membrane"/>
    <property type="evidence" value="ECO:0007669"/>
    <property type="project" value="TreeGrafter"/>
</dbReference>
<feature type="compositionally biased region" description="Acidic residues" evidence="2">
    <location>
        <begin position="462"/>
        <end position="481"/>
    </location>
</feature>
<dbReference type="GO" id="GO:0005524">
    <property type="term" value="F:ATP binding"/>
    <property type="evidence" value="ECO:0007669"/>
    <property type="project" value="UniProtKB-UniRule"/>
</dbReference>
<accession>A0A7S3YT82</accession>
<dbReference type="GO" id="GO:0046854">
    <property type="term" value="P:phosphatidylinositol phosphate biosynthetic process"/>
    <property type="evidence" value="ECO:0007669"/>
    <property type="project" value="TreeGrafter"/>
</dbReference>
<feature type="compositionally biased region" description="Basic and acidic residues" evidence="2">
    <location>
        <begin position="403"/>
        <end position="421"/>
    </location>
</feature>
<dbReference type="Pfam" id="PF01504">
    <property type="entry name" value="PIP5K"/>
    <property type="match status" value="1"/>
</dbReference>
<evidence type="ECO:0000259" key="3">
    <source>
        <dbReference type="PROSITE" id="PS51455"/>
    </source>
</evidence>
<feature type="domain" description="PIPK" evidence="3">
    <location>
        <begin position="1"/>
        <end position="339"/>
    </location>
</feature>
<feature type="compositionally biased region" description="Basic and acidic residues" evidence="2">
    <location>
        <begin position="482"/>
        <end position="501"/>
    </location>
</feature>
<dbReference type="InterPro" id="IPR027483">
    <property type="entry name" value="PInositol-4-P-4/5-kinase_C_sf"/>
</dbReference>
<feature type="compositionally biased region" description="Basic and acidic residues" evidence="2">
    <location>
        <begin position="384"/>
        <end position="394"/>
    </location>
</feature>
<dbReference type="Gene3D" id="3.30.810.10">
    <property type="entry name" value="2-Layer Sandwich"/>
    <property type="match status" value="1"/>
</dbReference>
<evidence type="ECO:0000313" key="4">
    <source>
        <dbReference type="EMBL" id="CAE0661214.1"/>
    </source>
</evidence>
<feature type="compositionally biased region" description="Acidic residues" evidence="2">
    <location>
        <begin position="527"/>
        <end position="540"/>
    </location>
</feature>
<dbReference type="AlphaFoldDB" id="A0A7S3YT82"/>
<dbReference type="InterPro" id="IPR002498">
    <property type="entry name" value="PInositol-4-P-4/5-kinase_core"/>
</dbReference>
<dbReference type="PANTHER" id="PTHR23086:SF8">
    <property type="entry name" value="PHOSPHATIDYLINOSITOL 5-PHOSPHATE 4-KINASE, ISOFORM A"/>
    <property type="match status" value="1"/>
</dbReference>
<proteinExistence type="predicted"/>
<keyword evidence="1" id="KW-0808">Transferase</keyword>
<evidence type="ECO:0000256" key="2">
    <source>
        <dbReference type="SAM" id="MobiDB-lite"/>
    </source>
</evidence>
<dbReference type="EMBL" id="HBIV01017622">
    <property type="protein sequence ID" value="CAE0661214.1"/>
    <property type="molecule type" value="Transcribed_RNA"/>
</dbReference>
<keyword evidence="1" id="KW-0418">Kinase</keyword>
<dbReference type="SMART" id="SM00330">
    <property type="entry name" value="PIPKc"/>
    <property type="match status" value="1"/>
</dbReference>
<feature type="compositionally biased region" description="Basic and acidic residues" evidence="2">
    <location>
        <begin position="515"/>
        <end position="526"/>
    </location>
</feature>
<feature type="compositionally biased region" description="Basic and acidic residues" evidence="2">
    <location>
        <begin position="445"/>
        <end position="461"/>
    </location>
</feature>
<sequence length="581" mass="65670">MPSAGAAAQGDGKIDTDNKNGQAAGEQGKLLEGKETILQIGDKKEKATMFNDHHWSKIRDEDEITNEDLQKFSFAKMGEGGGKGGNKMAFASGYIVKELGDGDHNSLLKRTKPLAEKMLSKDTLLSRFYAHFKIRGEYYVVMKNCLPAIKKWAYLFDLKGCRDDKAMCMEGEKVPAVHKRCFSCLVCWYCCDMQCCPCYPDDRRRYYNGKTLAFELDIPFTPDQAQQIKRLIKQDSEFLRGIETMDYSLLLAWVEEDEKLVKEGQMSEEFKKALDLSKFVSVKGGKVRAYFMGVIDFLQEWNIKKDIANCIKACAPKPLSTIPPPRYADQFRDNLNERINGDAEEFKLEPDNKAEAGGDGGDGDDGKEKDMPAPEGEAIEMDAIEVKLEDKTESEPLVPIKPQPDEDNKARSEQPQPKEVENQTETEPLVPNTAEPEKEEPEKEEPEKAEPEKVEPEKAEAETAEPETAEPEKEEEQEEEREETKEKKEEKKEEKEDKTETETEPLAPVAAVPGENKEEAEEKNGNEEEDNKNDDKEEEEKEKVVEKKEEEEEGAPTQTQTHTDTQGKVETDSVPPESVPN</sequence>
<feature type="region of interest" description="Disordered" evidence="2">
    <location>
        <begin position="1"/>
        <end position="32"/>
    </location>
</feature>
<name>A0A7S3YT82_9EUKA</name>
<dbReference type="PROSITE" id="PS51455">
    <property type="entry name" value="PIPK"/>
    <property type="match status" value="1"/>
</dbReference>